<accession>A0ABN3TJM1</accession>
<dbReference type="RefSeq" id="WP_344432907.1">
    <property type="nucleotide sequence ID" value="NZ_BAAASL010000002.1"/>
</dbReference>
<dbReference type="EMBL" id="BAAASL010000002">
    <property type="protein sequence ID" value="GAA2708331.1"/>
    <property type="molecule type" value="Genomic_DNA"/>
</dbReference>
<evidence type="ECO:0000313" key="2">
    <source>
        <dbReference type="Proteomes" id="UP001500886"/>
    </source>
</evidence>
<proteinExistence type="predicted"/>
<protein>
    <recommendedName>
        <fullName evidence="3">Transcriptional regulator</fullName>
    </recommendedName>
</protein>
<keyword evidence="2" id="KW-1185">Reference proteome</keyword>
<comment type="caution">
    <text evidence="1">The sequence shown here is derived from an EMBL/GenBank/DDBJ whole genome shotgun (WGS) entry which is preliminary data.</text>
</comment>
<sequence length="124" mass="13744">MSTDKKLPELQGTSYAELRRTQLAARLPGSLSELAGPAHGVVEPPLHVVWSGLRRFDLDHRGERLGLYQILLNEGRAEDLIGFLNPDLLVADWPLLRRLLGKHVRHVWECTFVELGAGTDSAAA</sequence>
<reference evidence="1 2" key="1">
    <citation type="journal article" date="2019" name="Int. J. Syst. Evol. Microbiol.">
        <title>The Global Catalogue of Microorganisms (GCM) 10K type strain sequencing project: providing services to taxonomists for standard genome sequencing and annotation.</title>
        <authorList>
            <consortium name="The Broad Institute Genomics Platform"/>
            <consortium name="The Broad Institute Genome Sequencing Center for Infectious Disease"/>
            <person name="Wu L."/>
            <person name="Ma J."/>
        </authorList>
    </citation>
    <scope>NUCLEOTIDE SEQUENCE [LARGE SCALE GENOMIC DNA]</scope>
    <source>
        <strain evidence="1 2">JCM 4542</strain>
    </source>
</reference>
<evidence type="ECO:0008006" key="3">
    <source>
        <dbReference type="Google" id="ProtNLM"/>
    </source>
</evidence>
<name>A0ABN3TJM1_9ACTN</name>
<organism evidence="1 2">
    <name type="scientific">Streptomyces luteosporeus</name>
    <dbReference type="NCBI Taxonomy" id="173856"/>
    <lineage>
        <taxon>Bacteria</taxon>
        <taxon>Bacillati</taxon>
        <taxon>Actinomycetota</taxon>
        <taxon>Actinomycetes</taxon>
        <taxon>Kitasatosporales</taxon>
        <taxon>Streptomycetaceae</taxon>
        <taxon>Streptomyces</taxon>
    </lineage>
</organism>
<gene>
    <name evidence="1" type="ORF">GCM10010315_04490</name>
</gene>
<dbReference type="Proteomes" id="UP001500886">
    <property type="component" value="Unassembled WGS sequence"/>
</dbReference>
<evidence type="ECO:0000313" key="1">
    <source>
        <dbReference type="EMBL" id="GAA2708331.1"/>
    </source>
</evidence>